<evidence type="ECO:0000313" key="2">
    <source>
        <dbReference type="EMBL" id="EWY38966.1"/>
    </source>
</evidence>
<dbReference type="PROSITE" id="PS51257">
    <property type="entry name" value="PROKAR_LIPOPROTEIN"/>
    <property type="match status" value="1"/>
</dbReference>
<feature type="signal peptide" evidence="1">
    <location>
        <begin position="1"/>
        <end position="30"/>
    </location>
</feature>
<organism evidence="2 3">
    <name type="scientific">Skermanella stibiiresistens SB22</name>
    <dbReference type="NCBI Taxonomy" id="1385369"/>
    <lineage>
        <taxon>Bacteria</taxon>
        <taxon>Pseudomonadati</taxon>
        <taxon>Pseudomonadota</taxon>
        <taxon>Alphaproteobacteria</taxon>
        <taxon>Rhodospirillales</taxon>
        <taxon>Azospirillaceae</taxon>
        <taxon>Skermanella</taxon>
    </lineage>
</organism>
<reference evidence="2 3" key="1">
    <citation type="submission" date="2013-08" db="EMBL/GenBank/DDBJ databases">
        <title>The genome sequence of Skermanella stibiiresistens.</title>
        <authorList>
            <person name="Zhu W."/>
            <person name="Wang G."/>
        </authorList>
    </citation>
    <scope>NUCLEOTIDE SEQUENCE [LARGE SCALE GENOMIC DNA]</scope>
    <source>
        <strain evidence="2 3">SB22</strain>
    </source>
</reference>
<evidence type="ECO:0000313" key="3">
    <source>
        <dbReference type="Proteomes" id="UP000019486"/>
    </source>
</evidence>
<gene>
    <name evidence="2" type="ORF">N825_10580</name>
</gene>
<protein>
    <recommendedName>
        <fullName evidence="4">Surface antigen domain-containing protein</fullName>
    </recommendedName>
</protein>
<dbReference type="AlphaFoldDB" id="W9H2C9"/>
<evidence type="ECO:0000256" key="1">
    <source>
        <dbReference type="SAM" id="SignalP"/>
    </source>
</evidence>
<dbReference type="STRING" id="1385369.N825_10580"/>
<evidence type="ECO:0008006" key="4">
    <source>
        <dbReference type="Google" id="ProtNLM"/>
    </source>
</evidence>
<dbReference type="EMBL" id="AVFL01000015">
    <property type="protein sequence ID" value="EWY38966.1"/>
    <property type="molecule type" value="Genomic_DNA"/>
</dbReference>
<proteinExistence type="predicted"/>
<feature type="chain" id="PRO_5004920757" description="Surface antigen domain-containing protein" evidence="1">
    <location>
        <begin position="31"/>
        <end position="138"/>
    </location>
</feature>
<dbReference type="RefSeq" id="WP_037455979.1">
    <property type="nucleotide sequence ID" value="NZ_AVFL01000015.1"/>
</dbReference>
<sequence length="138" mass="13661">MPSRRSASPSRLLRHGAAACLLLVGLGACATPDAGAPPIAAVTPPSAVSSRTQPLGAGWAEFLGTAPEGATATLPGTGGVPVTVTAGDAYSSASGLACRHYQVAENRRAGAGNRLRVACASPDGWRATRAVVATTIGE</sequence>
<keyword evidence="3" id="KW-1185">Reference proteome</keyword>
<comment type="caution">
    <text evidence="2">The sequence shown here is derived from an EMBL/GenBank/DDBJ whole genome shotgun (WGS) entry which is preliminary data.</text>
</comment>
<keyword evidence="1" id="KW-0732">Signal</keyword>
<dbReference type="Proteomes" id="UP000019486">
    <property type="component" value="Unassembled WGS sequence"/>
</dbReference>
<accession>W9H2C9</accession>
<name>W9H2C9_9PROT</name>